<evidence type="ECO:0000256" key="2">
    <source>
        <dbReference type="ARBA" id="ARBA00023002"/>
    </source>
</evidence>
<dbReference type="GO" id="GO:0016616">
    <property type="term" value="F:oxidoreductase activity, acting on the CH-OH group of donors, NAD or NADP as acceptor"/>
    <property type="evidence" value="ECO:0007669"/>
    <property type="project" value="UniProtKB-ARBA"/>
</dbReference>
<evidence type="ECO:0000313" key="5">
    <source>
        <dbReference type="Proteomes" id="UP000184609"/>
    </source>
</evidence>
<dbReference type="Pfam" id="PF08240">
    <property type="entry name" value="ADH_N"/>
    <property type="match status" value="1"/>
</dbReference>
<dbReference type="Gene3D" id="3.90.180.10">
    <property type="entry name" value="Medium-chain alcohol dehydrogenases, catalytic domain"/>
    <property type="match status" value="1"/>
</dbReference>
<sequence>MKAFTFKKYGEASVLNMQELPKPTPKSNEILVRVIATSVTAGDWRIRSGKPFAIRLFAGLFKPKNPVLGHEYAGVVEQVGEEVKGWKQGDKIFGGTGLESGTYSEYMLIDSDKAMEKIPEGVSFEEAAVVPVGYMTAYDFLKKVNVKPNMKVLIHGISGSVGSAILQLLKLENAHVTGVCSSKNANWVKRMGADKVIAYDLEDLESNLENYDLIVNAVGKTSFQELKHCLVSTGVYIAIDAAGSDYVDWAKGKILKDSRQIILGIGNQYQEDLSRIQKLLAKGFIRPHIDRIYTFEELPAAHDYVQKGRKAGNVAIRVENSDPFFSQSFSNSAQGFGLDTKVGS</sequence>
<dbReference type="InterPro" id="IPR051603">
    <property type="entry name" value="Zinc-ADH_QOR/CCCR"/>
</dbReference>
<dbReference type="CDD" id="cd08267">
    <property type="entry name" value="MDR1"/>
    <property type="match status" value="1"/>
</dbReference>
<organism evidence="4 5">
    <name type="scientific">Algoriphagus zhangzhouensis</name>
    <dbReference type="NCBI Taxonomy" id="1073327"/>
    <lineage>
        <taxon>Bacteria</taxon>
        <taxon>Pseudomonadati</taxon>
        <taxon>Bacteroidota</taxon>
        <taxon>Cytophagia</taxon>
        <taxon>Cytophagales</taxon>
        <taxon>Cyclobacteriaceae</taxon>
        <taxon>Algoriphagus</taxon>
    </lineage>
</organism>
<protein>
    <submittedName>
        <fullName evidence="4">NADPH:quinone reductase</fullName>
    </submittedName>
</protein>
<dbReference type="Pfam" id="PF13602">
    <property type="entry name" value="ADH_zinc_N_2"/>
    <property type="match status" value="1"/>
</dbReference>
<dbReference type="GO" id="GO:0008270">
    <property type="term" value="F:zinc ion binding"/>
    <property type="evidence" value="ECO:0007669"/>
    <property type="project" value="InterPro"/>
</dbReference>
<evidence type="ECO:0000313" key="4">
    <source>
        <dbReference type="EMBL" id="SHO60787.1"/>
    </source>
</evidence>
<dbReference type="RefSeq" id="WP_073570643.1">
    <property type="nucleotide sequence ID" value="NZ_FRXN01000001.1"/>
</dbReference>
<dbReference type="InterPro" id="IPR002328">
    <property type="entry name" value="ADH_Zn_CS"/>
</dbReference>
<dbReference type="InterPro" id="IPR013154">
    <property type="entry name" value="ADH-like_N"/>
</dbReference>
<dbReference type="PROSITE" id="PS00059">
    <property type="entry name" value="ADH_ZINC"/>
    <property type="match status" value="1"/>
</dbReference>
<keyword evidence="1" id="KW-0521">NADP</keyword>
<evidence type="ECO:0000259" key="3">
    <source>
        <dbReference type="SMART" id="SM00829"/>
    </source>
</evidence>
<dbReference type="PANTHER" id="PTHR44154:SF1">
    <property type="entry name" value="QUINONE OXIDOREDUCTASE"/>
    <property type="match status" value="1"/>
</dbReference>
<name>A0A1M7Z775_9BACT</name>
<keyword evidence="5" id="KW-1185">Reference proteome</keyword>
<evidence type="ECO:0000256" key="1">
    <source>
        <dbReference type="ARBA" id="ARBA00022857"/>
    </source>
</evidence>
<dbReference type="SUPFAM" id="SSF51735">
    <property type="entry name" value="NAD(P)-binding Rossmann-fold domains"/>
    <property type="match status" value="1"/>
</dbReference>
<accession>A0A1M7Z775</accession>
<dbReference type="InterPro" id="IPR036291">
    <property type="entry name" value="NAD(P)-bd_dom_sf"/>
</dbReference>
<reference evidence="5" key="1">
    <citation type="submission" date="2016-12" db="EMBL/GenBank/DDBJ databases">
        <authorList>
            <person name="Varghese N."/>
            <person name="Submissions S."/>
        </authorList>
    </citation>
    <scope>NUCLEOTIDE SEQUENCE [LARGE SCALE GENOMIC DNA]</scope>
    <source>
        <strain evidence="5">DSM 25035</strain>
    </source>
</reference>
<dbReference type="AlphaFoldDB" id="A0A1M7Z775"/>
<dbReference type="SUPFAM" id="SSF50129">
    <property type="entry name" value="GroES-like"/>
    <property type="match status" value="1"/>
</dbReference>
<dbReference type="Proteomes" id="UP000184609">
    <property type="component" value="Unassembled WGS sequence"/>
</dbReference>
<feature type="domain" description="Enoyl reductase (ER)" evidence="3">
    <location>
        <begin position="10"/>
        <end position="316"/>
    </location>
</feature>
<dbReference type="STRING" id="1073327.SAMN04488108_1028"/>
<gene>
    <name evidence="4" type="ORF">SAMN04488108_1028</name>
</gene>
<keyword evidence="2" id="KW-0560">Oxidoreductase</keyword>
<proteinExistence type="predicted"/>
<dbReference type="OrthoDB" id="648910at2"/>
<dbReference type="InterPro" id="IPR020843">
    <property type="entry name" value="ER"/>
</dbReference>
<dbReference type="PANTHER" id="PTHR44154">
    <property type="entry name" value="QUINONE OXIDOREDUCTASE"/>
    <property type="match status" value="1"/>
</dbReference>
<dbReference type="InterPro" id="IPR011032">
    <property type="entry name" value="GroES-like_sf"/>
</dbReference>
<dbReference type="SMART" id="SM00829">
    <property type="entry name" value="PKS_ER"/>
    <property type="match status" value="1"/>
</dbReference>
<dbReference type="Gene3D" id="3.40.50.720">
    <property type="entry name" value="NAD(P)-binding Rossmann-like Domain"/>
    <property type="match status" value="1"/>
</dbReference>
<dbReference type="EMBL" id="FRXN01000001">
    <property type="protein sequence ID" value="SHO60787.1"/>
    <property type="molecule type" value="Genomic_DNA"/>
</dbReference>